<evidence type="ECO:0000313" key="1">
    <source>
        <dbReference type="EMBL" id="PST40916.1"/>
    </source>
</evidence>
<keyword evidence="2" id="KW-1185">Reference proteome</keyword>
<gene>
    <name evidence="1" type="ORF">C7U54_07825</name>
</gene>
<name>A0A2T3G057_9FIRM</name>
<reference evidence="1 2" key="1">
    <citation type="journal article" date="2019" name="Int. J. Syst. Evol. Microbiol.">
        <title>Faecalibacillus intestinalis gen. nov., sp. nov. and Faecalibacillus faecis sp. nov., isolated from human faeces.</title>
        <authorList>
            <person name="Seo B."/>
            <person name="Jeon K."/>
            <person name="Baek I."/>
            <person name="Lee Y.M."/>
            <person name="Baek K."/>
            <person name="Ko G."/>
        </authorList>
    </citation>
    <scope>NUCLEOTIDE SEQUENCE [LARGE SCALE GENOMIC DNA]</scope>
    <source>
        <strain evidence="1 2">SNUG30099</strain>
    </source>
</reference>
<dbReference type="RefSeq" id="WP_107029913.1">
    <property type="nucleotide sequence ID" value="NZ_JAQEDF010000010.1"/>
</dbReference>
<proteinExistence type="predicted"/>
<dbReference type="AlphaFoldDB" id="A0A2T3G057"/>
<accession>A0A2T3G057</accession>
<dbReference type="Proteomes" id="UP000240974">
    <property type="component" value="Unassembled WGS sequence"/>
</dbReference>
<organism evidence="1 2">
    <name type="scientific">Faecalibacillus intestinalis</name>
    <dbReference type="NCBI Taxonomy" id="1982626"/>
    <lineage>
        <taxon>Bacteria</taxon>
        <taxon>Bacillati</taxon>
        <taxon>Bacillota</taxon>
        <taxon>Erysipelotrichia</taxon>
        <taxon>Erysipelotrichales</taxon>
        <taxon>Coprobacillaceae</taxon>
        <taxon>Faecalibacillus</taxon>
    </lineage>
</organism>
<sequence>MNLLTLKKGNKRYDLQINNIKYCIGNDFEEKYNFVNILKEVFLLSKESEYSINNSGQAQVLINDKEIKVKEISFYQINHHYSITNDLKLTAHSLIARYIELLIAQDDNIDTINTINLLLESFTNELDNELIYPKFITYTPKQFLKILLPIFLKEEDQANEYDLSYDEIILFQLKMIDYISKHQATKIICLIELPYLSKEINDYLINMKNCFIVVMFYKTNSVLNIKDTYIFDDLIVDLNNDEQIYNIYLNKGVCTLQEAKEMIINNIKAKLDISITL</sequence>
<dbReference type="EMBL" id="PYLQ01000009">
    <property type="protein sequence ID" value="PST40916.1"/>
    <property type="molecule type" value="Genomic_DNA"/>
</dbReference>
<comment type="caution">
    <text evidence="1">The sequence shown here is derived from an EMBL/GenBank/DDBJ whole genome shotgun (WGS) entry which is preliminary data.</text>
</comment>
<evidence type="ECO:0000313" key="2">
    <source>
        <dbReference type="Proteomes" id="UP000240974"/>
    </source>
</evidence>
<protein>
    <submittedName>
        <fullName evidence="1">Uncharacterized protein</fullName>
    </submittedName>
</protein>